<dbReference type="PANTHER" id="PTHR30349:SF64">
    <property type="entry name" value="PROPHAGE INTEGRASE INTD-RELATED"/>
    <property type="match status" value="1"/>
</dbReference>
<organism evidence="8 9">
    <name type="scientific">Sedimenticola selenatireducens</name>
    <dbReference type="NCBI Taxonomy" id="191960"/>
    <lineage>
        <taxon>Bacteria</taxon>
        <taxon>Pseudomonadati</taxon>
        <taxon>Pseudomonadota</taxon>
        <taxon>Gammaproteobacteria</taxon>
        <taxon>Chromatiales</taxon>
        <taxon>Sedimenticolaceae</taxon>
        <taxon>Sedimenticola</taxon>
    </lineage>
</organism>
<dbReference type="Pfam" id="PF20172">
    <property type="entry name" value="DUF6538"/>
    <property type="match status" value="1"/>
</dbReference>
<dbReference type="PROSITE" id="PS51898">
    <property type="entry name" value="TYR_RECOMBINASE"/>
    <property type="match status" value="1"/>
</dbReference>
<reference evidence="8 9" key="1">
    <citation type="submission" date="2019-07" db="EMBL/GenBank/DDBJ databases">
        <title>The pathways for chlorine oxyanion respiration interact through the shared metabolite chlorate.</title>
        <authorList>
            <person name="Barnum T.P."/>
            <person name="Cheng Y."/>
            <person name="Hill K.A."/>
            <person name="Lucas L.N."/>
            <person name="Carlson H.K."/>
            <person name="Coates J.D."/>
        </authorList>
    </citation>
    <scope>NUCLEOTIDE SEQUENCE [LARGE SCALE GENOMIC DNA]</scope>
    <source>
        <strain evidence="8 9">BK-1</strain>
    </source>
</reference>
<dbReference type="InterPro" id="IPR013762">
    <property type="entry name" value="Integrase-like_cat_sf"/>
</dbReference>
<name>A0A557S6J0_9GAMM</name>
<dbReference type="SUPFAM" id="SSF56349">
    <property type="entry name" value="DNA breaking-rejoining enzymes"/>
    <property type="match status" value="1"/>
</dbReference>
<dbReference type="PROSITE" id="PS51900">
    <property type="entry name" value="CB"/>
    <property type="match status" value="1"/>
</dbReference>
<keyword evidence="2" id="KW-0229">DNA integration</keyword>
<comment type="similarity">
    <text evidence="1">Belongs to the 'phage' integrase family.</text>
</comment>
<dbReference type="Pfam" id="PF00589">
    <property type="entry name" value="Phage_integrase"/>
    <property type="match status" value="1"/>
</dbReference>
<evidence type="ECO:0000259" key="6">
    <source>
        <dbReference type="PROSITE" id="PS51898"/>
    </source>
</evidence>
<dbReference type="GO" id="GO:0003677">
    <property type="term" value="F:DNA binding"/>
    <property type="evidence" value="ECO:0007669"/>
    <property type="project" value="UniProtKB-UniRule"/>
</dbReference>
<evidence type="ECO:0000256" key="1">
    <source>
        <dbReference type="ARBA" id="ARBA00008857"/>
    </source>
</evidence>
<dbReference type="InterPro" id="IPR044068">
    <property type="entry name" value="CB"/>
</dbReference>
<dbReference type="InterPro" id="IPR002104">
    <property type="entry name" value="Integrase_catalytic"/>
</dbReference>
<evidence type="ECO:0000256" key="3">
    <source>
        <dbReference type="ARBA" id="ARBA00023125"/>
    </source>
</evidence>
<feature type="domain" description="Tyr recombinase" evidence="6">
    <location>
        <begin position="326"/>
        <end position="535"/>
    </location>
</feature>
<evidence type="ECO:0000256" key="2">
    <source>
        <dbReference type="ARBA" id="ARBA00022908"/>
    </source>
</evidence>
<evidence type="ECO:0000256" key="5">
    <source>
        <dbReference type="PROSITE-ProRule" id="PRU01248"/>
    </source>
</evidence>
<dbReference type="InterPro" id="IPR011010">
    <property type="entry name" value="DNA_brk_join_enz"/>
</dbReference>
<evidence type="ECO:0000259" key="7">
    <source>
        <dbReference type="PROSITE" id="PS51900"/>
    </source>
</evidence>
<dbReference type="Proteomes" id="UP000316649">
    <property type="component" value="Unassembled WGS sequence"/>
</dbReference>
<dbReference type="PANTHER" id="PTHR30349">
    <property type="entry name" value="PHAGE INTEGRASE-RELATED"/>
    <property type="match status" value="1"/>
</dbReference>
<dbReference type="GO" id="GO:0015074">
    <property type="term" value="P:DNA integration"/>
    <property type="evidence" value="ECO:0007669"/>
    <property type="project" value="UniProtKB-KW"/>
</dbReference>
<dbReference type="Gene3D" id="1.10.150.130">
    <property type="match status" value="1"/>
</dbReference>
<dbReference type="Gene3D" id="1.10.443.10">
    <property type="entry name" value="Intergrase catalytic core"/>
    <property type="match status" value="1"/>
</dbReference>
<comment type="caution">
    <text evidence="8">The sequence shown here is derived from an EMBL/GenBank/DDBJ whole genome shotgun (WGS) entry which is preliminary data.</text>
</comment>
<dbReference type="AlphaFoldDB" id="A0A557S6J0"/>
<evidence type="ECO:0000313" key="9">
    <source>
        <dbReference type="Proteomes" id="UP000316649"/>
    </source>
</evidence>
<sequence>MTMESAPSMYTQTRLSKRGSTYYFRAMIPKPLQAHFGKKEIVYSLRTKDRQEASRLVRQASAKLDAEFETIQKPIKPANQQLTVLDEATVGGICDLWRYQCLEGDVWYRIQGFTDDEYEQRQADHAQTIESLREILAKGRLERIQPALSQFLALIGVEFCGDPEDQRKLAWTFLEAVIDTHLAVMQRDHGEVVATPPAPHIRIGKKTESLVPQGRAGSIRGKTLKDCFELWKDRRANRPQKTVAAYWAALEGFISFAGTKVVSDYSEECVYAYIDNLLKQGEHDPHTIAKNIGFLRSIFNAAKKRLKLSGNPFSEIEVPGLDVYKVRRLPLSHDDLKTLFASTVFQQSGMKRGGGGAAAYWLPLLSLFTGARLEELGQLYVTDVKREKGIWYLDITDIIENDVLKQSHPKRLKSPSARRNIPLHPQLIQTGFLDYLAAIKAEKHTRLFPLLKADCKGDITGNFSKWWSRYRRRIGVGSKLKTFHSFRHTFKDAMREAEIDVMVANRLMGHKDDSMGGHYGLGHSLRVLDLAMKKIDYPDLVIPSYKLLIADHREKRQ</sequence>
<keyword evidence="9" id="KW-1185">Reference proteome</keyword>
<evidence type="ECO:0000256" key="4">
    <source>
        <dbReference type="ARBA" id="ARBA00023172"/>
    </source>
</evidence>
<evidence type="ECO:0000313" key="8">
    <source>
        <dbReference type="EMBL" id="TVO73030.1"/>
    </source>
</evidence>
<feature type="domain" description="Core-binding (CB)" evidence="7">
    <location>
        <begin position="222"/>
        <end position="303"/>
    </location>
</feature>
<accession>A0A557S6J0</accession>
<dbReference type="GO" id="GO:0006310">
    <property type="term" value="P:DNA recombination"/>
    <property type="evidence" value="ECO:0007669"/>
    <property type="project" value="UniProtKB-KW"/>
</dbReference>
<dbReference type="InterPro" id="IPR010998">
    <property type="entry name" value="Integrase_recombinase_N"/>
</dbReference>
<dbReference type="InterPro" id="IPR046668">
    <property type="entry name" value="DUF6538"/>
</dbReference>
<dbReference type="EMBL" id="VMNH01000014">
    <property type="protein sequence ID" value="TVO73030.1"/>
    <property type="molecule type" value="Genomic_DNA"/>
</dbReference>
<protein>
    <submittedName>
        <fullName evidence="8">Tyrosine-type recombinase/integrase</fullName>
    </submittedName>
</protein>
<keyword evidence="3 5" id="KW-0238">DNA-binding</keyword>
<dbReference type="InterPro" id="IPR050090">
    <property type="entry name" value="Tyrosine_recombinase_XerCD"/>
</dbReference>
<gene>
    <name evidence="8" type="ORF">FHP88_12350</name>
</gene>
<dbReference type="OrthoDB" id="9784724at2"/>
<keyword evidence="4" id="KW-0233">DNA recombination</keyword>
<proteinExistence type="inferred from homology"/>
<dbReference type="CDD" id="cd01184">
    <property type="entry name" value="INT_C_like_1"/>
    <property type="match status" value="1"/>
</dbReference>